<organism evidence="2 3">
    <name type="scientific">Jatropha curcas</name>
    <name type="common">Barbados nut</name>
    <dbReference type="NCBI Taxonomy" id="180498"/>
    <lineage>
        <taxon>Eukaryota</taxon>
        <taxon>Viridiplantae</taxon>
        <taxon>Streptophyta</taxon>
        <taxon>Embryophyta</taxon>
        <taxon>Tracheophyta</taxon>
        <taxon>Spermatophyta</taxon>
        <taxon>Magnoliopsida</taxon>
        <taxon>eudicotyledons</taxon>
        <taxon>Gunneridae</taxon>
        <taxon>Pentapetalae</taxon>
        <taxon>rosids</taxon>
        <taxon>fabids</taxon>
        <taxon>Malpighiales</taxon>
        <taxon>Euphorbiaceae</taxon>
        <taxon>Crotonoideae</taxon>
        <taxon>Jatropheae</taxon>
        <taxon>Jatropha</taxon>
    </lineage>
</organism>
<dbReference type="AlphaFoldDB" id="A0A067JFJ2"/>
<evidence type="ECO:0008006" key="4">
    <source>
        <dbReference type="Google" id="ProtNLM"/>
    </source>
</evidence>
<name>A0A067JFJ2_JATCU</name>
<reference evidence="2 3" key="1">
    <citation type="journal article" date="2014" name="PLoS ONE">
        <title>Global Analysis of Gene Expression Profiles in Physic Nut (Jatropha curcas L.) Seedlings Exposed to Salt Stress.</title>
        <authorList>
            <person name="Zhang L."/>
            <person name="Zhang C."/>
            <person name="Wu P."/>
            <person name="Chen Y."/>
            <person name="Li M."/>
            <person name="Jiang H."/>
            <person name="Wu G."/>
        </authorList>
    </citation>
    <scope>NUCLEOTIDE SEQUENCE [LARGE SCALE GENOMIC DNA]</scope>
    <source>
        <strain evidence="3">cv. GZQX0401</strain>
        <tissue evidence="2">Young leaves</tissue>
    </source>
</reference>
<gene>
    <name evidence="2" type="ORF">JCGZ_26438</name>
</gene>
<dbReference type="OrthoDB" id="532289at2759"/>
<dbReference type="EMBL" id="KK915447">
    <property type="protein sequence ID" value="KDP22607.1"/>
    <property type="molecule type" value="Genomic_DNA"/>
</dbReference>
<keyword evidence="3" id="KW-1185">Reference proteome</keyword>
<dbReference type="STRING" id="180498.A0A067JFJ2"/>
<dbReference type="InterPro" id="IPR034568">
    <property type="entry name" value="MED30"/>
</dbReference>
<keyword evidence="1" id="KW-0175">Coiled coil</keyword>
<protein>
    <recommendedName>
        <fullName evidence="4">Mediator of RNA polymerase II transcription subunit 30</fullName>
    </recommendedName>
</protein>
<evidence type="ECO:0000313" key="2">
    <source>
        <dbReference type="EMBL" id="KDP22607.1"/>
    </source>
</evidence>
<accession>A0A067JFJ2</accession>
<dbReference type="KEGG" id="jcu:105648788"/>
<evidence type="ECO:0000313" key="3">
    <source>
        <dbReference type="Proteomes" id="UP000027138"/>
    </source>
</evidence>
<sequence>MEDTVMSSITLPKTTQELALEGQKHLEETIQAAYQILSSMNDELCNPNLWSTTSSGNSSTVNTNTTSPITAATNGDVASDGGHHLDSGGAGGVGVGTCNGALDEARFRYKNSVAALREVLAAIPNSQKAKAFETTNSSASPADHAEVEKLEEQASNLRKELVNKNACLKLLIDQLRDLITDISTWQSPCSV</sequence>
<proteinExistence type="predicted"/>
<dbReference type="GO" id="GO:0016592">
    <property type="term" value="C:mediator complex"/>
    <property type="evidence" value="ECO:0007669"/>
    <property type="project" value="InterPro"/>
</dbReference>
<dbReference type="PANTHER" id="PTHR36406:SF2">
    <property type="entry name" value="MEDIATOR OF RNA POLYMERASE II TRANSCRIPTION SUBUNIT 30"/>
    <property type="match status" value="1"/>
</dbReference>
<dbReference type="PANTHER" id="PTHR36406">
    <property type="entry name" value="MEDIATOR OF RNA POLYMERASE II TRANSCRIPTION SUBUNIT 30"/>
    <property type="match status" value="1"/>
</dbReference>
<feature type="coiled-coil region" evidence="1">
    <location>
        <begin position="147"/>
        <end position="178"/>
    </location>
</feature>
<evidence type="ECO:0000256" key="1">
    <source>
        <dbReference type="SAM" id="Coils"/>
    </source>
</evidence>
<dbReference type="Proteomes" id="UP000027138">
    <property type="component" value="Unassembled WGS sequence"/>
</dbReference>